<proteinExistence type="predicted"/>
<sequence length="290" mass="32223">MFWEETWGLVSMQLWQSTNSAPAEVSTVAKKFWRSLVELSTAFTCPLVWDSVTSGWELAAPVEGTWQQLKLDLSVPVQVSMMAPEGAQAESSTKSTFSAASVEIFLYLPQSRLYWCFFSMDWSSTVMSSFAYRVTKKSVSSLGGITILLQGLAVLHHNIKKSEKIIQSRRSATGLTGTAATGLTGTAATGLTAFRYGAHGHGRYGAKGQRLKGHRDTGVQCVSQSLEYRVRCCKVMRFGFIQFQSIGPVNTWEIWFRILCSECDKVFCKIVSFSIFAFIAGTQYLSKIQF</sequence>
<organism evidence="1">
    <name type="scientific">Hexamita inflata</name>
    <dbReference type="NCBI Taxonomy" id="28002"/>
    <lineage>
        <taxon>Eukaryota</taxon>
        <taxon>Metamonada</taxon>
        <taxon>Diplomonadida</taxon>
        <taxon>Hexamitidae</taxon>
        <taxon>Hexamitinae</taxon>
        <taxon>Hexamita</taxon>
    </lineage>
</organism>
<dbReference type="EMBL" id="CATOUU010001127">
    <property type="protein sequence ID" value="CAI9973854.1"/>
    <property type="molecule type" value="Genomic_DNA"/>
</dbReference>
<evidence type="ECO:0000313" key="3">
    <source>
        <dbReference type="Proteomes" id="UP001642409"/>
    </source>
</evidence>
<dbReference type="EMBL" id="CAXDID020000629">
    <property type="protein sequence ID" value="CAL6107155.1"/>
    <property type="molecule type" value="Genomic_DNA"/>
</dbReference>
<name>A0AA86UZ30_9EUKA</name>
<protein>
    <submittedName>
        <fullName evidence="2">Hypothetical_protein</fullName>
    </submittedName>
</protein>
<keyword evidence="3" id="KW-1185">Reference proteome</keyword>
<evidence type="ECO:0000313" key="2">
    <source>
        <dbReference type="EMBL" id="CAL6107155.1"/>
    </source>
</evidence>
<reference evidence="1" key="1">
    <citation type="submission" date="2023-06" db="EMBL/GenBank/DDBJ databases">
        <authorList>
            <person name="Kurt Z."/>
        </authorList>
    </citation>
    <scope>NUCLEOTIDE SEQUENCE</scope>
</reference>
<dbReference type="AlphaFoldDB" id="A0AA86UZ30"/>
<evidence type="ECO:0000313" key="1">
    <source>
        <dbReference type="EMBL" id="CAI9973854.1"/>
    </source>
</evidence>
<accession>A0AA86UZ30</accession>
<dbReference type="Proteomes" id="UP001642409">
    <property type="component" value="Unassembled WGS sequence"/>
</dbReference>
<comment type="caution">
    <text evidence="1">The sequence shown here is derived from an EMBL/GenBank/DDBJ whole genome shotgun (WGS) entry which is preliminary data.</text>
</comment>
<gene>
    <name evidence="1" type="ORF">HINF_LOCUS61499</name>
    <name evidence="2" type="ORF">HINF_LOCUS74318</name>
</gene>
<reference evidence="2 3" key="2">
    <citation type="submission" date="2024-07" db="EMBL/GenBank/DDBJ databases">
        <authorList>
            <person name="Akdeniz Z."/>
        </authorList>
    </citation>
    <scope>NUCLEOTIDE SEQUENCE [LARGE SCALE GENOMIC DNA]</scope>
</reference>